<accession>A0A401H8K6</accession>
<evidence type="ECO:0000313" key="3">
    <source>
        <dbReference type="EMBL" id="GBF08720.1"/>
    </source>
</evidence>
<dbReference type="Gene3D" id="3.30.70.1900">
    <property type="match status" value="1"/>
</dbReference>
<evidence type="ECO:0000259" key="1">
    <source>
        <dbReference type="Pfam" id="PF10040"/>
    </source>
</evidence>
<dbReference type="RefSeq" id="WP_131159770.1">
    <property type="nucleotide sequence ID" value="NZ_BDMD01000019.1"/>
</dbReference>
<dbReference type="InterPro" id="IPR041165">
    <property type="entry name" value="Cas6_N_arch"/>
</dbReference>
<reference evidence="3 4" key="1">
    <citation type="submission" date="2017-02" db="EMBL/GenBank/DDBJ databases">
        <title>isolation and characterization of a novel temperate virus Aeropyrum globular virus 1 infecting hyperthermophilic archaeon Aeropyrum.</title>
        <authorList>
            <person name="Yumiya M."/>
            <person name="Yoshida T."/>
            <person name="Sako Y."/>
        </authorList>
    </citation>
    <scope>NUCLEOTIDE SEQUENCE [LARGE SCALE GENOMIC DNA]</scope>
    <source>
        <strain evidence="3 4">YK1-12-2013</strain>
    </source>
</reference>
<dbReference type="AlphaFoldDB" id="A0A401H8K6"/>
<evidence type="ECO:0008006" key="5">
    <source>
        <dbReference type="Google" id="ProtNLM"/>
    </source>
</evidence>
<dbReference type="Pfam" id="PF17952">
    <property type="entry name" value="Cas6_N"/>
    <property type="match status" value="1"/>
</dbReference>
<evidence type="ECO:0000313" key="4">
    <source>
        <dbReference type="Proteomes" id="UP000291213"/>
    </source>
</evidence>
<feature type="domain" description="Cas6 N-terminal" evidence="2">
    <location>
        <begin position="22"/>
        <end position="131"/>
    </location>
</feature>
<dbReference type="InterPro" id="IPR019267">
    <property type="entry name" value="CRISPR-assoc_Cas6_C"/>
</dbReference>
<dbReference type="Proteomes" id="UP000291213">
    <property type="component" value="Unassembled WGS sequence"/>
</dbReference>
<gene>
    <name evidence="3" type="ORF">apy_04450</name>
</gene>
<feature type="domain" description="CRISPR-associated protein Cas6 C-terminal" evidence="1">
    <location>
        <begin position="153"/>
        <end position="298"/>
    </location>
</feature>
<dbReference type="EMBL" id="BDMD01000019">
    <property type="protein sequence ID" value="GBF08720.1"/>
    <property type="molecule type" value="Genomic_DNA"/>
</dbReference>
<organism evidence="3 4">
    <name type="scientific">Aeropyrum pernix</name>
    <dbReference type="NCBI Taxonomy" id="56636"/>
    <lineage>
        <taxon>Archaea</taxon>
        <taxon>Thermoproteota</taxon>
        <taxon>Thermoprotei</taxon>
        <taxon>Desulfurococcales</taxon>
        <taxon>Desulfurococcaceae</taxon>
        <taxon>Aeropyrum</taxon>
    </lineage>
</organism>
<dbReference type="Gene3D" id="2.40.30.310">
    <property type="match status" value="1"/>
</dbReference>
<protein>
    <recommendedName>
        <fullName evidence="5">CRISPR-associated protein Cas6 C-terminal domain-containing protein</fullName>
    </recommendedName>
</protein>
<name>A0A401H8K6_AERPX</name>
<dbReference type="OrthoDB" id="34699at2157"/>
<dbReference type="Pfam" id="PF10040">
    <property type="entry name" value="CRISPR_Cas6"/>
    <property type="match status" value="1"/>
</dbReference>
<sequence length="303" mass="34150">MPSRKTLFKSLHGEGAVALVVLRLTALKDGILPPFTSRTLKSIAAKARCLETVWTLYQSAPSYKPVSIRVLRTSSMKPMYRVERQGNDRPFTVKRGHTLFGYLAFYARESLATPPLCNEDVNIDYAAFHVETEQATFRRLDSLGKGDYSRVRIEFVTPATITTKIMAPPLSSTRLLEKLLSRTREAYRLLPSPGYIAAQAARVWMALASASNPRGHHIPYAVGRLADIMVAEVDFWLRPETVVYGREDGDKLRKVRGVRGYVVYEPLNDSIKYDFSKLLDFASYMGIGKSRSIGFGEIRVEYI</sequence>
<comment type="caution">
    <text evidence="3">The sequence shown here is derived from an EMBL/GenBank/DDBJ whole genome shotgun (WGS) entry which is preliminary data.</text>
</comment>
<proteinExistence type="predicted"/>
<evidence type="ECO:0000259" key="2">
    <source>
        <dbReference type="Pfam" id="PF17952"/>
    </source>
</evidence>